<dbReference type="InterPro" id="IPR029055">
    <property type="entry name" value="Ntn_hydrolases_N"/>
</dbReference>
<keyword evidence="1 2" id="KW-0647">Proteasome</keyword>
<accession>J4IAV6</accession>
<dbReference type="GO" id="GO:0051603">
    <property type="term" value="P:proteolysis involved in protein catabolic process"/>
    <property type="evidence" value="ECO:0007669"/>
    <property type="project" value="InterPro"/>
</dbReference>
<gene>
    <name evidence="3" type="ORF">FIBRA_05712</name>
</gene>
<dbReference type="InterPro" id="IPR050115">
    <property type="entry name" value="Proteasome_alpha"/>
</dbReference>
<dbReference type="SUPFAM" id="SSF56235">
    <property type="entry name" value="N-terminal nucleophile aminohydrolases (Ntn hydrolases)"/>
    <property type="match status" value="1"/>
</dbReference>
<evidence type="ECO:0000256" key="2">
    <source>
        <dbReference type="PROSITE-ProRule" id="PRU00808"/>
    </source>
</evidence>
<dbReference type="GO" id="GO:0019773">
    <property type="term" value="C:proteasome core complex, alpha-subunit complex"/>
    <property type="evidence" value="ECO:0007669"/>
    <property type="project" value="UniProtKB-UniRule"/>
</dbReference>
<dbReference type="Proteomes" id="UP000006352">
    <property type="component" value="Unassembled WGS sequence"/>
</dbReference>
<dbReference type="InterPro" id="IPR023332">
    <property type="entry name" value="Proteasome_alpha-type"/>
</dbReference>
<evidence type="ECO:0000256" key="1">
    <source>
        <dbReference type="ARBA" id="ARBA00022942"/>
    </source>
</evidence>
<dbReference type="EMBL" id="HE797118">
    <property type="protein sequence ID" value="CCM03576.1"/>
    <property type="molecule type" value="Genomic_DNA"/>
</dbReference>
<comment type="similarity">
    <text evidence="2">Belongs to the peptidase T1A family.</text>
</comment>
<sequence length="184" mass="20251">MTGLIADARAQVSRAHREAADFRYKFGYEITPDALSRRLANINQVYTQRAAMRPLGISMIIIGLDPEAGPQCFKLDPAGYFVGFHATAAGQKQQEAMNHLEKKWKKLDSGRGAEDAVKAGQTLSRAEMAIEALSTVHATDFKAGEVEIGIVSSAEEESPKTRGQWRAMDEAEIEQHLLAYAEKD</sequence>
<evidence type="ECO:0000313" key="3">
    <source>
        <dbReference type="EMBL" id="CCM03576.1"/>
    </source>
</evidence>
<dbReference type="InParanoid" id="J4IAV6"/>
<dbReference type="Gene3D" id="3.60.20.10">
    <property type="entry name" value="Glutamine Phosphoribosylpyrophosphate, subunit 1, domain 1"/>
    <property type="match status" value="1"/>
</dbReference>
<dbReference type="RefSeq" id="XP_012182859.1">
    <property type="nucleotide sequence ID" value="XM_012327469.1"/>
</dbReference>
<dbReference type="GeneID" id="24098487"/>
<name>J4IAV6_9APHY</name>
<organism evidence="3 4">
    <name type="scientific">Fibroporia radiculosa</name>
    <dbReference type="NCBI Taxonomy" id="599839"/>
    <lineage>
        <taxon>Eukaryota</taxon>
        <taxon>Fungi</taxon>
        <taxon>Dikarya</taxon>
        <taxon>Basidiomycota</taxon>
        <taxon>Agaricomycotina</taxon>
        <taxon>Agaricomycetes</taxon>
        <taxon>Polyporales</taxon>
        <taxon>Fibroporiaceae</taxon>
        <taxon>Fibroporia</taxon>
    </lineage>
</organism>
<dbReference type="InterPro" id="IPR001353">
    <property type="entry name" value="Proteasome_sua/b"/>
</dbReference>
<dbReference type="FunCoup" id="J4IAV6">
    <property type="interactions" value="419"/>
</dbReference>
<dbReference type="PROSITE" id="PS51475">
    <property type="entry name" value="PROTEASOME_ALPHA_2"/>
    <property type="match status" value="1"/>
</dbReference>
<reference evidence="3 4" key="1">
    <citation type="journal article" date="2012" name="Appl. Environ. Microbiol.">
        <title>Short-read sequencing for genomic analysis of the brown rot fungus Fibroporia radiculosa.</title>
        <authorList>
            <person name="Tang J.D."/>
            <person name="Perkins A.D."/>
            <person name="Sonstegard T.S."/>
            <person name="Schroeder S.G."/>
            <person name="Burgess S.C."/>
            <person name="Diehl S.V."/>
        </authorList>
    </citation>
    <scope>NUCLEOTIDE SEQUENCE [LARGE SCALE GENOMIC DNA]</scope>
    <source>
        <strain evidence="3 4">TFFH 294</strain>
    </source>
</reference>
<keyword evidence="4" id="KW-1185">Reference proteome</keyword>
<evidence type="ECO:0000313" key="4">
    <source>
        <dbReference type="Proteomes" id="UP000006352"/>
    </source>
</evidence>
<dbReference type="STRING" id="599839.J4IAV6"/>
<proteinExistence type="inferred from homology"/>
<protein>
    <recommendedName>
        <fullName evidence="5">Proteasome alpha-type subunits domain-containing protein</fullName>
    </recommendedName>
</protein>
<evidence type="ECO:0008006" key="5">
    <source>
        <dbReference type="Google" id="ProtNLM"/>
    </source>
</evidence>
<dbReference type="HOGENOM" id="CLU_035750_6_0_1"/>
<dbReference type="AlphaFoldDB" id="J4IAV6"/>
<dbReference type="Pfam" id="PF00227">
    <property type="entry name" value="Proteasome"/>
    <property type="match status" value="1"/>
</dbReference>
<dbReference type="PANTHER" id="PTHR11599">
    <property type="entry name" value="PROTEASOME SUBUNIT ALPHA/BETA"/>
    <property type="match status" value="1"/>
</dbReference>
<dbReference type="OrthoDB" id="431557at2759"/>